<evidence type="ECO:0000256" key="1">
    <source>
        <dbReference type="ARBA" id="ARBA00010688"/>
    </source>
</evidence>
<comment type="caution">
    <text evidence="10">The sequence shown here is derived from an EMBL/GenBank/DDBJ whole genome shotgun (WGS) entry which is preliminary data.</text>
</comment>
<dbReference type="InterPro" id="IPR002139">
    <property type="entry name" value="Ribo/fructo_kinase"/>
</dbReference>
<dbReference type="EMBL" id="JACHFV010000001">
    <property type="protein sequence ID" value="MBB5293518.1"/>
    <property type="molecule type" value="Genomic_DNA"/>
</dbReference>
<organism evidence="10 11">
    <name type="scientific">Deinococcus metallilatus</name>
    <dbReference type="NCBI Taxonomy" id="1211322"/>
    <lineage>
        <taxon>Bacteria</taxon>
        <taxon>Thermotogati</taxon>
        <taxon>Deinococcota</taxon>
        <taxon>Deinococci</taxon>
        <taxon>Deinococcales</taxon>
        <taxon>Deinococcaceae</taxon>
        <taxon>Deinococcus</taxon>
    </lineage>
</organism>
<evidence type="ECO:0000256" key="2">
    <source>
        <dbReference type="ARBA" id="ARBA00022679"/>
    </source>
</evidence>
<dbReference type="EC" id="2.7.1.56" evidence="9"/>
<sequence length="294" mass="30845">MFVPLTLNPAIDRILRLDQPLQPGELHRVTERREQAGGKGVNVARALRTLGAEVTAAGVLAGFNGQKFAALLAAEGLAGQHVFLDRGETRECQIVLREGHPTEINEAGVPHDASALERLLTACAGHTLVLCGSLPPGMPLEAFGALIHQQAPAAADTSGPALRTALEAGAALVKPNEAELRQIAGSAELEAARRLRERFGSRLLVTRGAQGAWLVGQETWEARVPRVDVANPVGAGDCTLAGFLWAEAQGLPEQEALAWAVACGSASALQGGPTALTRQAAEELRQAVEVSRAR</sequence>
<dbReference type="GO" id="GO:0005524">
    <property type="term" value="F:ATP binding"/>
    <property type="evidence" value="ECO:0007669"/>
    <property type="project" value="UniProtKB-KW"/>
</dbReference>
<name>A0AAJ5JZV8_9DEIO</name>
<protein>
    <submittedName>
        <fullName evidence="9">1-phosphofructokinase/tagatose 6-phosphate kinase</fullName>
        <ecNumber evidence="9">2.7.1.144</ecNumber>
        <ecNumber evidence="9">2.7.1.56</ecNumber>
    </submittedName>
</protein>
<evidence type="ECO:0000313" key="12">
    <source>
        <dbReference type="Proteomes" id="UP000536909"/>
    </source>
</evidence>
<evidence type="ECO:0000259" key="8">
    <source>
        <dbReference type="Pfam" id="PF00294"/>
    </source>
</evidence>
<dbReference type="GO" id="GO:0009024">
    <property type="term" value="F:tagatose-6-phosphate kinase activity"/>
    <property type="evidence" value="ECO:0007669"/>
    <property type="project" value="UniProtKB-EC"/>
</dbReference>
<evidence type="ECO:0000313" key="10">
    <source>
        <dbReference type="EMBL" id="TLK32209.1"/>
    </source>
</evidence>
<dbReference type="AlphaFoldDB" id="A0AAJ5JZV8"/>
<dbReference type="EC" id="2.7.1.144" evidence="9"/>
<evidence type="ECO:0000313" key="11">
    <source>
        <dbReference type="Proteomes" id="UP000308000"/>
    </source>
</evidence>
<proteinExistence type="inferred from homology"/>
<dbReference type="GO" id="GO:0008662">
    <property type="term" value="F:1-phosphofructokinase activity"/>
    <property type="evidence" value="ECO:0007669"/>
    <property type="project" value="UniProtKB-EC"/>
</dbReference>
<evidence type="ECO:0000256" key="7">
    <source>
        <dbReference type="RuleBase" id="RU003704"/>
    </source>
</evidence>
<dbReference type="Proteomes" id="UP000308000">
    <property type="component" value="Unassembled WGS sequence"/>
</dbReference>
<dbReference type="EMBL" id="VBRC01000001">
    <property type="protein sequence ID" value="TLK32209.1"/>
    <property type="molecule type" value="Genomic_DNA"/>
</dbReference>
<dbReference type="PROSITE" id="PS00584">
    <property type="entry name" value="PFKB_KINASES_2"/>
    <property type="match status" value="1"/>
</dbReference>
<dbReference type="InterPro" id="IPR017583">
    <property type="entry name" value="Tagatose/fructose_Pkinase"/>
</dbReference>
<dbReference type="InterPro" id="IPR029056">
    <property type="entry name" value="Ribokinase-like"/>
</dbReference>
<evidence type="ECO:0000313" key="9">
    <source>
        <dbReference type="EMBL" id="MBB5293518.1"/>
    </source>
</evidence>
<evidence type="ECO:0000256" key="4">
    <source>
        <dbReference type="ARBA" id="ARBA00022777"/>
    </source>
</evidence>
<keyword evidence="3" id="KW-0547">Nucleotide-binding</keyword>
<dbReference type="CDD" id="cd01164">
    <property type="entry name" value="FruK_PfkB_like"/>
    <property type="match status" value="1"/>
</dbReference>
<dbReference type="SUPFAM" id="SSF53613">
    <property type="entry name" value="Ribokinase-like"/>
    <property type="match status" value="1"/>
</dbReference>
<dbReference type="PANTHER" id="PTHR46566:SF2">
    <property type="entry name" value="ATP-DEPENDENT 6-PHOSPHOFRUCTOKINASE ISOZYME 2"/>
    <property type="match status" value="1"/>
</dbReference>
<dbReference type="InterPro" id="IPR011611">
    <property type="entry name" value="PfkB_dom"/>
</dbReference>
<reference evidence="9 12" key="2">
    <citation type="submission" date="2020-08" db="EMBL/GenBank/DDBJ databases">
        <title>Genomic Encyclopedia of Type Strains, Phase IV (KMG-IV): sequencing the most valuable type-strain genomes for metagenomic binning, comparative biology and taxonomic classification.</title>
        <authorList>
            <person name="Goeker M."/>
        </authorList>
    </citation>
    <scope>NUCLEOTIDE SEQUENCE [LARGE SCALE GENOMIC DNA]</scope>
    <source>
        <strain evidence="9 12">DSM 105434</strain>
    </source>
</reference>
<dbReference type="Pfam" id="PF00294">
    <property type="entry name" value="PfkB"/>
    <property type="match status" value="1"/>
</dbReference>
<dbReference type="RefSeq" id="WP_129117208.1">
    <property type="nucleotide sequence ID" value="NZ_BSUI01000012.1"/>
</dbReference>
<dbReference type="NCBIfam" id="TIGR03168">
    <property type="entry name" value="1-PFK"/>
    <property type="match status" value="1"/>
</dbReference>
<accession>A0AAJ5JZV8</accession>
<keyword evidence="12" id="KW-1185">Reference proteome</keyword>
<dbReference type="Proteomes" id="UP000536909">
    <property type="component" value="Unassembled WGS sequence"/>
</dbReference>
<keyword evidence="2 6" id="KW-0808">Transferase</keyword>
<feature type="domain" description="Carbohydrate kinase PfkB" evidence="8">
    <location>
        <begin position="11"/>
        <end position="275"/>
    </location>
</feature>
<dbReference type="Gene3D" id="3.40.1190.20">
    <property type="match status" value="1"/>
</dbReference>
<evidence type="ECO:0000256" key="3">
    <source>
        <dbReference type="ARBA" id="ARBA00022741"/>
    </source>
</evidence>
<keyword evidence="4 7" id="KW-0418">Kinase</keyword>
<dbReference type="PIRSF" id="PIRSF000535">
    <property type="entry name" value="1PFK/6PFK/LacC"/>
    <property type="match status" value="1"/>
</dbReference>
<dbReference type="InterPro" id="IPR002173">
    <property type="entry name" value="Carboh/pur_kinase_PfkB_CS"/>
</dbReference>
<evidence type="ECO:0000256" key="6">
    <source>
        <dbReference type="PIRNR" id="PIRNR000535"/>
    </source>
</evidence>
<dbReference type="PRINTS" id="PR00990">
    <property type="entry name" value="RIBOKINASE"/>
</dbReference>
<dbReference type="PANTHER" id="PTHR46566">
    <property type="entry name" value="1-PHOSPHOFRUCTOKINASE-RELATED"/>
    <property type="match status" value="1"/>
</dbReference>
<keyword evidence="5" id="KW-0067">ATP-binding</keyword>
<evidence type="ECO:0000256" key="5">
    <source>
        <dbReference type="ARBA" id="ARBA00022840"/>
    </source>
</evidence>
<comment type="similarity">
    <text evidence="1 7">Belongs to the carbohydrate kinase PfkB family.</text>
</comment>
<gene>
    <name evidence="10" type="ORF">FCS05_01790</name>
    <name evidence="9" type="ORF">HNQ10_000331</name>
</gene>
<reference evidence="10 11" key="1">
    <citation type="submission" date="2019-04" db="EMBL/GenBank/DDBJ databases">
        <title>Deinococcus metalilatus MA1002 mutant No.5.</title>
        <authorList>
            <person name="Park W."/>
            <person name="Park C."/>
        </authorList>
    </citation>
    <scope>NUCLEOTIDE SEQUENCE [LARGE SCALE GENOMIC DNA]</scope>
    <source>
        <strain evidence="10 11">MA1002-m5</strain>
    </source>
</reference>
<dbReference type="GO" id="GO:0005829">
    <property type="term" value="C:cytosol"/>
    <property type="evidence" value="ECO:0007669"/>
    <property type="project" value="TreeGrafter"/>
</dbReference>